<dbReference type="InterPro" id="IPR011257">
    <property type="entry name" value="DNA_glycosylase"/>
</dbReference>
<dbReference type="SUPFAM" id="SSF48150">
    <property type="entry name" value="DNA-glycosylase"/>
    <property type="match status" value="1"/>
</dbReference>
<name>A0ABW1ZN07_9DEIO</name>
<evidence type="ECO:0000313" key="5">
    <source>
        <dbReference type="Proteomes" id="UP001596317"/>
    </source>
</evidence>
<gene>
    <name evidence="4" type="ORF">ACFP90_15660</name>
</gene>
<accession>A0ABW1ZN07</accession>
<evidence type="ECO:0000313" key="4">
    <source>
        <dbReference type="EMBL" id="MFC6661611.1"/>
    </source>
</evidence>
<dbReference type="EMBL" id="JBHSWB010000001">
    <property type="protein sequence ID" value="MFC6661611.1"/>
    <property type="molecule type" value="Genomic_DNA"/>
</dbReference>
<dbReference type="InterPro" id="IPR051912">
    <property type="entry name" value="Alkylbase_DNA_Glycosylase/TA"/>
</dbReference>
<evidence type="ECO:0000256" key="3">
    <source>
        <dbReference type="SAM" id="MobiDB-lite"/>
    </source>
</evidence>
<proteinExistence type="predicted"/>
<dbReference type="PANTHER" id="PTHR43003:SF13">
    <property type="entry name" value="DNA-3-METHYLADENINE GLYCOSYLASE 2"/>
    <property type="match status" value="1"/>
</dbReference>
<evidence type="ECO:0000256" key="1">
    <source>
        <dbReference type="ARBA" id="ARBA00022763"/>
    </source>
</evidence>
<dbReference type="PANTHER" id="PTHR43003">
    <property type="entry name" value="DNA-3-METHYLADENINE GLYCOSYLASE"/>
    <property type="match status" value="1"/>
</dbReference>
<dbReference type="Gene3D" id="1.10.340.30">
    <property type="entry name" value="Hypothetical protein, domain 2"/>
    <property type="match status" value="1"/>
</dbReference>
<dbReference type="Proteomes" id="UP001596317">
    <property type="component" value="Unassembled WGS sequence"/>
</dbReference>
<protein>
    <submittedName>
        <fullName evidence="4">Uncharacterized protein</fullName>
    </submittedName>
</protein>
<feature type="region of interest" description="Disordered" evidence="3">
    <location>
        <begin position="96"/>
        <end position="147"/>
    </location>
</feature>
<organism evidence="4 5">
    <name type="scientific">Deinococcus multiflagellatus</name>
    <dbReference type="NCBI Taxonomy" id="1656887"/>
    <lineage>
        <taxon>Bacteria</taxon>
        <taxon>Thermotogati</taxon>
        <taxon>Deinococcota</taxon>
        <taxon>Deinococci</taxon>
        <taxon>Deinococcales</taxon>
        <taxon>Deinococcaceae</taxon>
        <taxon>Deinococcus</taxon>
    </lineage>
</organism>
<feature type="compositionally biased region" description="Polar residues" evidence="3">
    <location>
        <begin position="134"/>
        <end position="145"/>
    </location>
</feature>
<feature type="compositionally biased region" description="Low complexity" evidence="3">
    <location>
        <begin position="104"/>
        <end position="120"/>
    </location>
</feature>
<comment type="caution">
    <text evidence="4">The sequence shown here is derived from an EMBL/GenBank/DDBJ whole genome shotgun (WGS) entry which is preliminary data.</text>
</comment>
<keyword evidence="5" id="KW-1185">Reference proteome</keyword>
<reference evidence="5" key="1">
    <citation type="journal article" date="2019" name="Int. J. Syst. Evol. Microbiol.">
        <title>The Global Catalogue of Microorganisms (GCM) 10K type strain sequencing project: providing services to taxonomists for standard genome sequencing and annotation.</title>
        <authorList>
            <consortium name="The Broad Institute Genomics Platform"/>
            <consortium name="The Broad Institute Genome Sequencing Center for Infectious Disease"/>
            <person name="Wu L."/>
            <person name="Ma J."/>
        </authorList>
    </citation>
    <scope>NUCLEOTIDE SEQUENCE [LARGE SCALE GENOMIC DNA]</scope>
    <source>
        <strain evidence="5">CCUG 63830</strain>
    </source>
</reference>
<sequence length="185" mass="19683">MAALLPADLRALGLTGARADLLRRLAGQVARQELNLSALARGPVGAARRTLRAVPGIGPWTAEYVLLRVLGFPDVVPAGDAALAAALQWAHQLPRRPDPRRCRPSWPRTPRSAARRSSLSGTTFIPKEPPMTLESLQPSPPSLTETAARAGHLRALHASGLVLPNAWDALTAELRTVEGTSPQPS</sequence>
<dbReference type="RefSeq" id="WP_380057171.1">
    <property type="nucleotide sequence ID" value="NZ_JBHSWB010000001.1"/>
</dbReference>
<keyword evidence="1" id="KW-0227">DNA damage</keyword>
<keyword evidence="2" id="KW-0234">DNA repair</keyword>
<evidence type="ECO:0000256" key="2">
    <source>
        <dbReference type="ARBA" id="ARBA00023204"/>
    </source>
</evidence>